<dbReference type="AlphaFoldDB" id="A0A9W6LRL2"/>
<proteinExistence type="predicted"/>
<dbReference type="Proteomes" id="UP001144323">
    <property type="component" value="Unassembled WGS sequence"/>
</dbReference>
<dbReference type="InterPro" id="IPR011050">
    <property type="entry name" value="Pectin_lyase_fold/virulence"/>
</dbReference>
<dbReference type="InterPro" id="IPR012334">
    <property type="entry name" value="Pectin_lyas_fold"/>
</dbReference>
<dbReference type="SMART" id="SM00710">
    <property type="entry name" value="PbH1"/>
    <property type="match status" value="4"/>
</dbReference>
<evidence type="ECO:0000313" key="3">
    <source>
        <dbReference type="Proteomes" id="UP001144323"/>
    </source>
</evidence>
<dbReference type="Gene3D" id="2.160.20.10">
    <property type="entry name" value="Single-stranded right-handed beta-helix, Pectin lyase-like"/>
    <property type="match status" value="1"/>
</dbReference>
<dbReference type="InterPro" id="IPR006626">
    <property type="entry name" value="PbH1"/>
</dbReference>
<comment type="caution">
    <text evidence="2">The sequence shown here is derived from an EMBL/GenBank/DDBJ whole genome shotgun (WGS) entry which is preliminary data.</text>
</comment>
<organism evidence="2 3">
    <name type="scientific">Methylocystis echinoides</name>
    <dbReference type="NCBI Taxonomy" id="29468"/>
    <lineage>
        <taxon>Bacteria</taxon>
        <taxon>Pseudomonadati</taxon>
        <taxon>Pseudomonadota</taxon>
        <taxon>Alphaproteobacteria</taxon>
        <taxon>Hyphomicrobiales</taxon>
        <taxon>Methylocystaceae</taxon>
        <taxon>Methylocystis</taxon>
    </lineage>
</organism>
<evidence type="ECO:0000313" key="2">
    <source>
        <dbReference type="EMBL" id="GLI92648.1"/>
    </source>
</evidence>
<evidence type="ECO:0000259" key="1">
    <source>
        <dbReference type="Pfam" id="PF13229"/>
    </source>
</evidence>
<dbReference type="EMBL" id="BSEC01000001">
    <property type="protein sequence ID" value="GLI92648.1"/>
    <property type="molecule type" value="Genomic_DNA"/>
</dbReference>
<dbReference type="Pfam" id="PF13229">
    <property type="entry name" value="Beta_helix"/>
    <property type="match status" value="1"/>
</dbReference>
<gene>
    <name evidence="2" type="ORF">LMG27198_16400</name>
</gene>
<dbReference type="InterPro" id="IPR039448">
    <property type="entry name" value="Beta_helix"/>
</dbReference>
<keyword evidence="3" id="KW-1185">Reference proteome</keyword>
<feature type="domain" description="Right handed beta helix" evidence="1">
    <location>
        <begin position="81"/>
        <end position="227"/>
    </location>
</feature>
<name>A0A9W6LRL2_9HYPH</name>
<reference evidence="2" key="1">
    <citation type="journal article" date="2023" name="Int. J. Syst. Evol. Microbiol.">
        <title>Methylocystis iwaonis sp. nov., a type II methane-oxidizing bacterium from surface soil of a rice paddy field in Japan, and emended description of the genus Methylocystis (ex Whittenbury et al. 1970) Bowman et al. 1993.</title>
        <authorList>
            <person name="Kaise H."/>
            <person name="Sawadogo J.B."/>
            <person name="Alam M.S."/>
            <person name="Ueno C."/>
            <person name="Dianou D."/>
            <person name="Shinjo R."/>
            <person name="Asakawa S."/>
        </authorList>
    </citation>
    <scope>NUCLEOTIDE SEQUENCE</scope>
    <source>
        <strain evidence="2">LMG27198</strain>
    </source>
</reference>
<sequence>MSALRGADNPGCGTIASPCRTFQYVLDNVVAPSGSVLVYDPGAYGPMRITFPVSVINNGLGNAGTFGMTAAGFAVEIALPASGQVTLRGLIIDGANAVGGAGIIMQAAGSLAVEKCDMSGFHGSGQKSIGLWVSGSGANVTVSDSRFMNNEGGGVLISNNATVAIRRSAAIGNGLHGYSFINTSGSPTTISATIEDSIASQNTAGVYASGGSGLRITMVRVNATSNVTDLNNVDATMRSDGTTFYYRKTGALYVGPLN</sequence>
<protein>
    <recommendedName>
        <fullName evidence="1">Right handed beta helix domain-containing protein</fullName>
    </recommendedName>
</protein>
<accession>A0A9W6LRL2</accession>
<dbReference type="RefSeq" id="WP_281801986.1">
    <property type="nucleotide sequence ID" value="NZ_BSEC01000001.1"/>
</dbReference>
<dbReference type="SUPFAM" id="SSF51126">
    <property type="entry name" value="Pectin lyase-like"/>
    <property type="match status" value="1"/>
</dbReference>